<dbReference type="UniPathway" id="UPA00053">
    <property type="reaction ID" value="UER00090"/>
</dbReference>
<keyword evidence="7" id="KW-0285">Flavoprotein</keyword>
<keyword evidence="10" id="KW-1185">Reference proteome</keyword>
<sequence length="364" mass="37729">MAGNTFGRVLRLTTFGESHGPGLGGMLDGCPAGLELCEADIQADLDLRKPGQGPTATKRREADRVRLLSGVFEGRTTGTPIAFYIANEDQRSRDYGNLAEIFRPGHADWSYFQKYNGIRDHRGGGRSSGRETAARVAGGVIARKILARRGVTVLAACVELGGIAVPATGVDMDGALRRPYFAASDAGPALWDAAVAEARKAGDTLGGIVQIVARDVPAGLGEPVFDKLEAVLAHAVMSVGAVKGVEVGDGFAAARLRGSQNNDPLLPGADGAIEAVRFASNHAGGILGGISSGQDIILRAAVKPIASIAHDQHTVDTTGRAATVRIGGRHDLCAIPRIVPVLSAMTALALADALLLQSRMGHGL</sequence>
<evidence type="ECO:0000256" key="1">
    <source>
        <dbReference type="ARBA" id="ARBA00005044"/>
    </source>
</evidence>
<keyword evidence="6 7" id="KW-0456">Lyase</keyword>
<dbReference type="GO" id="GO:0009073">
    <property type="term" value="P:aromatic amino acid family biosynthetic process"/>
    <property type="evidence" value="ECO:0007669"/>
    <property type="project" value="UniProtKB-KW"/>
</dbReference>
<dbReference type="EC" id="4.2.3.5" evidence="3 7"/>
<keyword evidence="5 7" id="KW-0057">Aromatic amino acid biosynthesis</keyword>
<keyword evidence="7" id="KW-0288">FMN</keyword>
<evidence type="ECO:0000256" key="4">
    <source>
        <dbReference type="ARBA" id="ARBA00022605"/>
    </source>
</evidence>
<dbReference type="SUPFAM" id="SSF103263">
    <property type="entry name" value="Chorismate synthase, AroC"/>
    <property type="match status" value="1"/>
</dbReference>
<evidence type="ECO:0000256" key="2">
    <source>
        <dbReference type="ARBA" id="ARBA00008014"/>
    </source>
</evidence>
<dbReference type="GO" id="GO:0005829">
    <property type="term" value="C:cytosol"/>
    <property type="evidence" value="ECO:0007669"/>
    <property type="project" value="TreeGrafter"/>
</dbReference>
<dbReference type="PANTHER" id="PTHR21085:SF0">
    <property type="entry name" value="CHORISMATE SYNTHASE"/>
    <property type="match status" value="1"/>
</dbReference>
<comment type="subunit">
    <text evidence="7">Homotetramer.</text>
</comment>
<keyword evidence="4 7" id="KW-0028">Amino-acid biosynthesis</keyword>
<feature type="binding site" evidence="7">
    <location>
        <begin position="303"/>
        <end position="307"/>
    </location>
    <ligand>
        <name>FMN</name>
        <dbReference type="ChEBI" id="CHEBI:58210"/>
    </ligand>
</feature>
<comment type="pathway">
    <text evidence="1 7 8">Metabolic intermediate biosynthesis; chorismate biosynthesis; chorismate from D-erythrose 4-phosphate and phosphoenolpyruvate: step 7/7.</text>
</comment>
<comment type="catalytic activity">
    <reaction evidence="7 8">
        <text>5-O-(1-carboxyvinyl)-3-phosphoshikimate = chorismate + phosphate</text>
        <dbReference type="Rhea" id="RHEA:21020"/>
        <dbReference type="ChEBI" id="CHEBI:29748"/>
        <dbReference type="ChEBI" id="CHEBI:43474"/>
        <dbReference type="ChEBI" id="CHEBI:57701"/>
        <dbReference type="EC" id="4.2.3.5"/>
    </reaction>
</comment>
<dbReference type="STRING" id="44742.AXF13_14325"/>
<evidence type="ECO:0000256" key="6">
    <source>
        <dbReference type="ARBA" id="ARBA00023239"/>
    </source>
</evidence>
<dbReference type="GO" id="GO:0010181">
    <property type="term" value="F:FMN binding"/>
    <property type="evidence" value="ECO:0007669"/>
    <property type="project" value="TreeGrafter"/>
</dbReference>
<reference evidence="10" key="1">
    <citation type="submission" date="2016-02" db="EMBL/GenBank/DDBJ databases">
        <authorList>
            <person name="Holder M.E."/>
            <person name="Ajami N.J."/>
            <person name="Petrosino J.F."/>
        </authorList>
    </citation>
    <scope>NUCLEOTIDE SEQUENCE [LARGE SCALE GENOMIC DNA]</scope>
    <source>
        <strain evidence="10">CCUG 45958</strain>
    </source>
</reference>
<keyword evidence="7" id="KW-0274">FAD</keyword>
<comment type="caution">
    <text evidence="7">Lacks conserved residue(s) required for the propagation of feature annotation.</text>
</comment>
<evidence type="ECO:0000313" key="9">
    <source>
        <dbReference type="EMBL" id="AMD91207.1"/>
    </source>
</evidence>
<dbReference type="PIRSF" id="PIRSF001456">
    <property type="entry name" value="Chorismate_synth"/>
    <property type="match status" value="1"/>
</dbReference>
<dbReference type="HAMAP" id="MF_00300">
    <property type="entry name" value="Chorismate_synth"/>
    <property type="match status" value="1"/>
</dbReference>
<gene>
    <name evidence="7" type="primary">aroC</name>
    <name evidence="9" type="ORF">AXF13_14325</name>
</gene>
<dbReference type="PROSITE" id="PS00788">
    <property type="entry name" value="CHORISMATE_SYNTHASE_2"/>
    <property type="match status" value="1"/>
</dbReference>
<comment type="function">
    <text evidence="7">Catalyzes the anti-1,4-elimination of the C-3 phosphate and the C-6 proR hydrogen from 5-enolpyruvylshikimate-3-phosphate (EPSP) to yield chorismate, which is the branch point compound that serves as the starting substrate for the three terminal pathways of aromatic amino acid biosynthesis. This reaction introduces a second double bond into the aromatic ring system.</text>
</comment>
<dbReference type="PROSITE" id="PS00787">
    <property type="entry name" value="CHORISMATE_SYNTHASE_1"/>
    <property type="match status" value="1"/>
</dbReference>
<feature type="binding site" evidence="7">
    <location>
        <begin position="126"/>
        <end position="128"/>
    </location>
    <ligand>
        <name>FMN</name>
        <dbReference type="ChEBI" id="CHEBI:58210"/>
    </ligand>
</feature>
<dbReference type="CDD" id="cd07304">
    <property type="entry name" value="Chorismate_synthase"/>
    <property type="match status" value="1"/>
</dbReference>
<dbReference type="InterPro" id="IPR020541">
    <property type="entry name" value="Chorismate_synthase_CS"/>
</dbReference>
<dbReference type="AlphaFoldDB" id="A0A0X8JM08"/>
<protein>
    <recommendedName>
        <fullName evidence="3 7">Chorismate synthase</fullName>
        <shortName evidence="7">CS</shortName>
        <ecNumber evidence="3 7">4.2.3.5</ecNumber>
    </recommendedName>
    <alternativeName>
        <fullName evidence="7">5-enolpyruvylshikimate-3-phosphate phospholyase</fullName>
    </alternativeName>
</protein>
<dbReference type="GO" id="GO:0008652">
    <property type="term" value="P:amino acid biosynthetic process"/>
    <property type="evidence" value="ECO:0007669"/>
    <property type="project" value="UniProtKB-KW"/>
</dbReference>
<dbReference type="EMBL" id="CP014229">
    <property type="protein sequence ID" value="AMD91207.1"/>
    <property type="molecule type" value="Genomic_DNA"/>
</dbReference>
<name>A0A0X8JM08_9BACT</name>
<feature type="binding site" evidence="7">
    <location>
        <position position="48"/>
    </location>
    <ligand>
        <name>NADP(+)</name>
        <dbReference type="ChEBI" id="CHEBI:58349"/>
    </ligand>
</feature>
<evidence type="ECO:0000313" key="10">
    <source>
        <dbReference type="Proteomes" id="UP000069241"/>
    </source>
</evidence>
<feature type="binding site" evidence="7">
    <location>
        <position position="288"/>
    </location>
    <ligand>
        <name>FMN</name>
        <dbReference type="ChEBI" id="CHEBI:58210"/>
    </ligand>
</feature>
<proteinExistence type="inferred from homology"/>
<dbReference type="InterPro" id="IPR000453">
    <property type="entry name" value="Chorismate_synth"/>
</dbReference>
<dbReference type="Proteomes" id="UP000069241">
    <property type="component" value="Chromosome"/>
</dbReference>
<keyword evidence="7" id="KW-0521">NADP</keyword>
<dbReference type="Pfam" id="PF01264">
    <property type="entry name" value="Chorismate_synt"/>
    <property type="match status" value="1"/>
</dbReference>
<evidence type="ECO:0000256" key="3">
    <source>
        <dbReference type="ARBA" id="ARBA00013036"/>
    </source>
</evidence>
<evidence type="ECO:0000256" key="7">
    <source>
        <dbReference type="HAMAP-Rule" id="MF_00300"/>
    </source>
</evidence>
<dbReference type="NCBIfam" id="NF003793">
    <property type="entry name" value="PRK05382.1"/>
    <property type="match status" value="1"/>
</dbReference>
<organism evidence="9 10">
    <name type="scientific">Desulfovibrio fairfieldensis</name>
    <dbReference type="NCBI Taxonomy" id="44742"/>
    <lineage>
        <taxon>Bacteria</taxon>
        <taxon>Pseudomonadati</taxon>
        <taxon>Thermodesulfobacteriota</taxon>
        <taxon>Desulfovibrionia</taxon>
        <taxon>Desulfovibrionales</taxon>
        <taxon>Desulfovibrionaceae</taxon>
        <taxon>Desulfovibrio</taxon>
    </lineage>
</organism>
<evidence type="ECO:0000256" key="5">
    <source>
        <dbReference type="ARBA" id="ARBA00023141"/>
    </source>
</evidence>
<dbReference type="KEGG" id="dfi:AXF13_14325"/>
<accession>A0A0X8JM08</accession>
<comment type="cofactor">
    <cofactor evidence="7 8">
        <name>FMNH2</name>
        <dbReference type="ChEBI" id="CHEBI:57618"/>
    </cofactor>
    <text evidence="7 8">Reduced FMN (FMNH(2)).</text>
</comment>
<dbReference type="InterPro" id="IPR035904">
    <property type="entry name" value="Chorismate_synth_AroC_sf"/>
</dbReference>
<dbReference type="NCBIfam" id="TIGR00033">
    <property type="entry name" value="aroC"/>
    <property type="match status" value="1"/>
</dbReference>
<dbReference type="GO" id="GO:0009423">
    <property type="term" value="P:chorismate biosynthetic process"/>
    <property type="evidence" value="ECO:0007669"/>
    <property type="project" value="UniProtKB-UniRule"/>
</dbReference>
<dbReference type="RefSeq" id="WP_062254264.1">
    <property type="nucleotide sequence ID" value="NZ_CP014229.1"/>
</dbReference>
<comment type="similarity">
    <text evidence="2 7 8">Belongs to the chorismate synthase family.</text>
</comment>
<dbReference type="Gene3D" id="3.60.150.10">
    <property type="entry name" value="Chorismate synthase AroC"/>
    <property type="match status" value="1"/>
</dbReference>
<evidence type="ECO:0000256" key="8">
    <source>
        <dbReference type="RuleBase" id="RU000605"/>
    </source>
</evidence>
<feature type="binding site" evidence="7">
    <location>
        <position position="329"/>
    </location>
    <ligand>
        <name>FMN</name>
        <dbReference type="ChEBI" id="CHEBI:58210"/>
    </ligand>
</feature>
<dbReference type="PANTHER" id="PTHR21085">
    <property type="entry name" value="CHORISMATE SYNTHASE"/>
    <property type="match status" value="1"/>
</dbReference>
<dbReference type="GO" id="GO:0004107">
    <property type="term" value="F:chorismate synthase activity"/>
    <property type="evidence" value="ECO:0007669"/>
    <property type="project" value="UniProtKB-UniRule"/>
</dbReference>